<organism evidence="4">
    <name type="scientific">Heliothis virescens</name>
    <name type="common">Tobacco budworm moth</name>
    <dbReference type="NCBI Taxonomy" id="7102"/>
    <lineage>
        <taxon>Eukaryota</taxon>
        <taxon>Metazoa</taxon>
        <taxon>Ecdysozoa</taxon>
        <taxon>Arthropoda</taxon>
        <taxon>Hexapoda</taxon>
        <taxon>Insecta</taxon>
        <taxon>Pterygota</taxon>
        <taxon>Neoptera</taxon>
        <taxon>Endopterygota</taxon>
        <taxon>Lepidoptera</taxon>
        <taxon>Glossata</taxon>
        <taxon>Ditrysia</taxon>
        <taxon>Noctuoidea</taxon>
        <taxon>Noctuidae</taxon>
        <taxon>Heliothinae</taxon>
        <taxon>Heliothis</taxon>
    </lineage>
</organism>
<dbReference type="GO" id="GO:0003676">
    <property type="term" value="F:nucleic acid binding"/>
    <property type="evidence" value="ECO:0007669"/>
    <property type="project" value="InterPro"/>
</dbReference>
<protein>
    <recommendedName>
        <fullName evidence="5">RNase H type-1 domain-containing protein</fullName>
    </recommendedName>
</protein>
<feature type="domain" description="(+)RNA virus helicase C-terminal" evidence="3">
    <location>
        <begin position="585"/>
        <end position="909"/>
    </location>
</feature>
<dbReference type="Gene3D" id="3.30.420.10">
    <property type="entry name" value="Ribonuclease H-like superfamily/Ribonuclease H"/>
    <property type="match status" value="1"/>
</dbReference>
<evidence type="ECO:0000259" key="3">
    <source>
        <dbReference type="PROSITE" id="PS51657"/>
    </source>
</evidence>
<comment type="caution">
    <text evidence="4">The sequence shown here is derived from an EMBL/GenBank/DDBJ whole genome shotgun (WGS) entry which is preliminary data.</text>
</comment>
<dbReference type="Pfam" id="PF01443">
    <property type="entry name" value="Viral_helicase1"/>
    <property type="match status" value="1"/>
</dbReference>
<feature type="region of interest" description="Disordered" evidence="1">
    <location>
        <begin position="352"/>
        <end position="382"/>
    </location>
</feature>
<dbReference type="EMBL" id="NWSH01003636">
    <property type="protein sequence ID" value="PCG66012.1"/>
    <property type="molecule type" value="Genomic_DNA"/>
</dbReference>
<dbReference type="InterPro" id="IPR002156">
    <property type="entry name" value="RNaseH_domain"/>
</dbReference>
<dbReference type="Gene3D" id="3.40.50.300">
    <property type="entry name" value="P-loop containing nucleotide triphosphate hydrolases"/>
    <property type="match status" value="2"/>
</dbReference>
<feature type="compositionally biased region" description="Basic residues" evidence="1">
    <location>
        <begin position="425"/>
        <end position="441"/>
    </location>
</feature>
<reference evidence="4" key="1">
    <citation type="submission" date="2017-09" db="EMBL/GenBank/DDBJ databases">
        <title>Contemporary evolution of a Lepidopteran species, Heliothis virescens, in response to modern agricultural practices.</title>
        <authorList>
            <person name="Fritz M.L."/>
            <person name="Deyonke A.M."/>
            <person name="Papanicolaou A."/>
            <person name="Micinski S."/>
            <person name="Westbrook J."/>
            <person name="Gould F."/>
        </authorList>
    </citation>
    <scope>NUCLEOTIDE SEQUENCE [LARGE SCALE GENOMIC DNA]</scope>
    <source>
        <strain evidence="4">HvINT-</strain>
        <tissue evidence="4">Whole body</tissue>
    </source>
</reference>
<gene>
    <name evidence="4" type="ORF">B5V51_8320</name>
</gene>
<dbReference type="InterPro" id="IPR036397">
    <property type="entry name" value="RNaseH_sf"/>
</dbReference>
<sequence>MSDSRSSLELLRNPKVTHPLVKCIKDGIREIRREGREVRFFWLRAHVGTAGNERADELAKTAALQSYTSADYDKIPMSYVRKKIREETLLKWQGRYAASKTGEMQRTNLAIQLDDKLELENLHKILAGTASRPHFLSFAEKAFKIAAKRNATLEGDGATTQTWFPPQNAPVSSAPIPKLNTNEKRILDWGARGTPGLRIRGVALFMESNREKLGISFCDAKPRKWVTISPGLASLMNGSTFKTSMRQRSYEELTEIKWADQTCKVLRVRNKTVLLFAGNDEVSPFSQACAVLSRLGEMSTAEGLPPTTISVDAMAIAYIKGEVMDHVGCIKASKHHEVVIYENRGEDLSFLRQHDPSQTGESIADQREDLHQNPQTKSGSEKLQERIALKRAQDQQRAAEQNRSSMSELKAVTNAFMAVISQTPTRHRKDQNMRSSKRTHQNQRSNLPHSATRPTREQMGHVRAPTLRQAFEPLDHMINAFREFLAIVEATGEVRLRTCKSIMHQYLLGFDALTDEKLKAEDALIYNNDTAEVIRGGSIRKCMGAYSQKGGFVYLDEEETERTGLIKFKTPQDDPVVVIARCTEIMLDDKILEMAKTLWRDGDDSMVSATWIIPKFTWTNGVPGCGKTTWIIENFRQETDIIVTSTKEAVRDLWAKLANRMGAAARANVRTMASVLRNGFRERERSRISRLIVDEALMNHFGAIVMAAQLAQVNEVLLIGDINQLPFIDRNNLFPLAYCRPTSLTPITQNLRCTHRSPMDVVYALSGIYDGIYTSKPQVHSMRLERFSGAQIPKTQPNTLYLVHTQDEKASLTSLGYGKGEGSRMLTIHEAQGQTYPTVVIINTADKKIGLHDSIPHAVVAVSRHTNTCVYYTDIHDDAISSFIRGARAASEKGLTDYNLKMAIKNRDDKVAGALMGIKSSNIF</sequence>
<evidence type="ECO:0000256" key="1">
    <source>
        <dbReference type="SAM" id="MobiDB-lite"/>
    </source>
</evidence>
<dbReference type="SUPFAM" id="SSF52540">
    <property type="entry name" value="P-loop containing nucleoside triphosphate hydrolases"/>
    <property type="match status" value="1"/>
</dbReference>
<evidence type="ECO:0000313" key="4">
    <source>
        <dbReference type="EMBL" id="PCG66012.1"/>
    </source>
</evidence>
<evidence type="ECO:0000259" key="2">
    <source>
        <dbReference type="PROSITE" id="PS50879"/>
    </source>
</evidence>
<dbReference type="GO" id="GO:0004523">
    <property type="term" value="F:RNA-DNA hybrid ribonuclease activity"/>
    <property type="evidence" value="ECO:0007669"/>
    <property type="project" value="InterPro"/>
</dbReference>
<dbReference type="AlphaFoldDB" id="A0A2A4J3M9"/>
<dbReference type="SUPFAM" id="SSF53098">
    <property type="entry name" value="Ribonuclease H-like"/>
    <property type="match status" value="1"/>
</dbReference>
<dbReference type="GO" id="GO:0005524">
    <property type="term" value="F:ATP binding"/>
    <property type="evidence" value="ECO:0007669"/>
    <property type="project" value="InterPro"/>
</dbReference>
<name>A0A2A4J3M9_HELVI</name>
<accession>A0A2A4J3M9</accession>
<dbReference type="InterPro" id="IPR012337">
    <property type="entry name" value="RNaseH-like_sf"/>
</dbReference>
<proteinExistence type="predicted"/>
<dbReference type="InterPro" id="IPR027351">
    <property type="entry name" value="(+)RNA_virus_helicase_core_dom"/>
</dbReference>
<feature type="region of interest" description="Disordered" evidence="1">
    <location>
        <begin position="420"/>
        <end position="459"/>
    </location>
</feature>
<feature type="compositionally biased region" description="Polar residues" evidence="1">
    <location>
        <begin position="442"/>
        <end position="453"/>
    </location>
</feature>
<evidence type="ECO:0008006" key="5">
    <source>
        <dbReference type="Google" id="ProtNLM"/>
    </source>
</evidence>
<dbReference type="PROSITE" id="PS50879">
    <property type="entry name" value="RNASE_H_1"/>
    <property type="match status" value="1"/>
</dbReference>
<dbReference type="InterPro" id="IPR027417">
    <property type="entry name" value="P-loop_NTPase"/>
</dbReference>
<dbReference type="PROSITE" id="PS51657">
    <property type="entry name" value="PSRV_HELICASE"/>
    <property type="match status" value="1"/>
</dbReference>
<feature type="domain" description="RNase H type-1" evidence="2">
    <location>
        <begin position="1"/>
        <end position="64"/>
    </location>
</feature>